<gene>
    <name evidence="2" type="ORF">RDB_LOCUS16077</name>
</gene>
<dbReference type="Proteomes" id="UP000663831">
    <property type="component" value="Unassembled WGS sequence"/>
</dbReference>
<name>A0A8H2WVG2_9AGAM</name>
<comment type="caution">
    <text evidence="2">The sequence shown here is derived from an EMBL/GenBank/DDBJ whole genome shotgun (WGS) entry which is preliminary data.</text>
</comment>
<proteinExistence type="predicted"/>
<evidence type="ECO:0000313" key="3">
    <source>
        <dbReference type="Proteomes" id="UP000663831"/>
    </source>
</evidence>
<evidence type="ECO:0000313" key="2">
    <source>
        <dbReference type="EMBL" id="CAE6403224.1"/>
    </source>
</evidence>
<feature type="region of interest" description="Disordered" evidence="1">
    <location>
        <begin position="1"/>
        <end position="63"/>
    </location>
</feature>
<feature type="compositionally biased region" description="Polar residues" evidence="1">
    <location>
        <begin position="46"/>
        <end position="62"/>
    </location>
</feature>
<organism evidence="2 3">
    <name type="scientific">Rhizoctonia solani</name>
    <dbReference type="NCBI Taxonomy" id="456999"/>
    <lineage>
        <taxon>Eukaryota</taxon>
        <taxon>Fungi</taxon>
        <taxon>Dikarya</taxon>
        <taxon>Basidiomycota</taxon>
        <taxon>Agaricomycotina</taxon>
        <taxon>Agaricomycetes</taxon>
        <taxon>Cantharellales</taxon>
        <taxon>Ceratobasidiaceae</taxon>
        <taxon>Rhizoctonia</taxon>
    </lineage>
</organism>
<dbReference type="AlphaFoldDB" id="A0A8H2WVG2"/>
<accession>A0A8H2WVG2</accession>
<dbReference type="EMBL" id="CAJMWV010000544">
    <property type="protein sequence ID" value="CAE6403224.1"/>
    <property type="molecule type" value="Genomic_DNA"/>
</dbReference>
<sequence>MGKIKPCSGGGSKTYRSRSSSQMHRGDGGSQRYRSDGGDWTYHSDGGSQAYHSDEASPSPSRTRVRVLRYKLHLRHCIRACKTGRMSSIEASSDTISPSRPTAPNIGIHVERVTPSTIESIPDAVSPPNLIALALRGEAESTHMSSVASTVFSTISPPDLTWPGQRPSSFRSRRESISSIMSGSTAMLPGLIFPASHEPSTVRPGSLPSVGSISPMSNLPLQHPGLQVPSATSQSRSVFSKRPISVSIPSMRPLMLSRSSVHSALSPSISLVSLNTTPCIRIGILYLFPTGTISGVGNVLTMEGPGPTEVEAKHRLDLFCLRTLEPPSRILAALYGIFSPGSWRVLFRGALGL</sequence>
<evidence type="ECO:0000256" key="1">
    <source>
        <dbReference type="SAM" id="MobiDB-lite"/>
    </source>
</evidence>
<reference evidence="2" key="1">
    <citation type="submission" date="2021-01" db="EMBL/GenBank/DDBJ databases">
        <authorList>
            <person name="Kaushik A."/>
        </authorList>
    </citation>
    <scope>NUCLEOTIDE SEQUENCE</scope>
    <source>
        <strain evidence="2">AG3-1AP</strain>
    </source>
</reference>
<protein>
    <submittedName>
        <fullName evidence="2">Uncharacterized protein</fullName>
    </submittedName>
</protein>